<name>A0AAD9MAM1_9PEZI</name>
<dbReference type="EMBL" id="MU842808">
    <property type="protein sequence ID" value="KAK2035578.1"/>
    <property type="molecule type" value="Genomic_DNA"/>
</dbReference>
<evidence type="ECO:0000313" key="3">
    <source>
        <dbReference type="Proteomes" id="UP001232148"/>
    </source>
</evidence>
<evidence type="ECO:0000256" key="1">
    <source>
        <dbReference type="SAM" id="SignalP"/>
    </source>
</evidence>
<comment type="caution">
    <text evidence="2">The sequence shown here is derived from an EMBL/GenBank/DDBJ whole genome shotgun (WGS) entry which is preliminary data.</text>
</comment>
<dbReference type="AlphaFoldDB" id="A0AAD9MAM1"/>
<proteinExistence type="predicted"/>
<feature type="chain" id="PRO_5042232653" description="Secreted protein" evidence="1">
    <location>
        <begin position="18"/>
        <end position="137"/>
    </location>
</feature>
<evidence type="ECO:0000313" key="2">
    <source>
        <dbReference type="EMBL" id="KAK2035578.1"/>
    </source>
</evidence>
<reference evidence="2" key="1">
    <citation type="submission" date="2021-06" db="EMBL/GenBank/DDBJ databases">
        <title>Comparative genomics, transcriptomics and evolutionary studies reveal genomic signatures of adaptation to plant cell wall in hemibiotrophic fungi.</title>
        <authorList>
            <consortium name="DOE Joint Genome Institute"/>
            <person name="Baroncelli R."/>
            <person name="Diaz J.F."/>
            <person name="Benocci T."/>
            <person name="Peng M."/>
            <person name="Battaglia E."/>
            <person name="Haridas S."/>
            <person name="Andreopoulos W."/>
            <person name="Labutti K."/>
            <person name="Pangilinan J."/>
            <person name="Floch G.L."/>
            <person name="Makela M.R."/>
            <person name="Henrissat B."/>
            <person name="Grigoriev I.V."/>
            <person name="Crouch J.A."/>
            <person name="De Vries R.P."/>
            <person name="Sukno S.A."/>
            <person name="Thon M.R."/>
        </authorList>
    </citation>
    <scope>NUCLEOTIDE SEQUENCE</scope>
    <source>
        <strain evidence="2">MAFF235873</strain>
    </source>
</reference>
<dbReference type="Proteomes" id="UP001232148">
    <property type="component" value="Unassembled WGS sequence"/>
</dbReference>
<gene>
    <name evidence="2" type="ORF">LX32DRAFT_688484</name>
</gene>
<keyword evidence="1" id="KW-0732">Signal</keyword>
<sequence>MLSYQLLTLAMAAATAATPALSSSSASLGGTNMEDIIPFKDHEAAVASAGTDGMGGLAEDRLCDLTLCLGVNLSGECSQWCYYRNRPQIVPTKQRLGTLSAHYETAIECWFWSYVQTLRLVTLVLTCTLHLAQRSDV</sequence>
<keyword evidence="3" id="KW-1185">Reference proteome</keyword>
<accession>A0AAD9MAM1</accession>
<organism evidence="2 3">
    <name type="scientific">Colletotrichum zoysiae</name>
    <dbReference type="NCBI Taxonomy" id="1216348"/>
    <lineage>
        <taxon>Eukaryota</taxon>
        <taxon>Fungi</taxon>
        <taxon>Dikarya</taxon>
        <taxon>Ascomycota</taxon>
        <taxon>Pezizomycotina</taxon>
        <taxon>Sordariomycetes</taxon>
        <taxon>Hypocreomycetidae</taxon>
        <taxon>Glomerellales</taxon>
        <taxon>Glomerellaceae</taxon>
        <taxon>Colletotrichum</taxon>
        <taxon>Colletotrichum graminicola species complex</taxon>
    </lineage>
</organism>
<feature type="signal peptide" evidence="1">
    <location>
        <begin position="1"/>
        <end position="17"/>
    </location>
</feature>
<protein>
    <recommendedName>
        <fullName evidence="4">Secreted protein</fullName>
    </recommendedName>
</protein>
<evidence type="ECO:0008006" key="4">
    <source>
        <dbReference type="Google" id="ProtNLM"/>
    </source>
</evidence>